<evidence type="ECO:0000313" key="9">
    <source>
        <dbReference type="Proteomes" id="UP000614287"/>
    </source>
</evidence>
<dbReference type="GO" id="GO:0005829">
    <property type="term" value="C:cytosol"/>
    <property type="evidence" value="ECO:0007669"/>
    <property type="project" value="TreeGrafter"/>
</dbReference>
<dbReference type="GO" id="GO:0046872">
    <property type="term" value="F:metal ion binding"/>
    <property type="evidence" value="ECO:0007669"/>
    <property type="project" value="UniProtKB-KW"/>
</dbReference>
<organism evidence="8 9">
    <name type="scientific">Formosimonas limnophila</name>
    <dbReference type="NCBI Taxonomy" id="1384487"/>
    <lineage>
        <taxon>Bacteria</taxon>
        <taxon>Pseudomonadati</taxon>
        <taxon>Pseudomonadota</taxon>
        <taxon>Betaproteobacteria</taxon>
        <taxon>Burkholderiales</taxon>
        <taxon>Burkholderiaceae</taxon>
        <taxon>Formosimonas</taxon>
    </lineage>
</organism>
<evidence type="ECO:0000259" key="7">
    <source>
        <dbReference type="Pfam" id="PF20628"/>
    </source>
</evidence>
<keyword evidence="3" id="KW-0479">Metal-binding</keyword>
<feature type="region of interest" description="Disordered" evidence="6">
    <location>
        <begin position="193"/>
        <end position="212"/>
    </location>
</feature>
<evidence type="ECO:0000256" key="6">
    <source>
        <dbReference type="SAM" id="MobiDB-lite"/>
    </source>
</evidence>
<evidence type="ECO:0000256" key="2">
    <source>
        <dbReference type="ARBA" id="ARBA00022559"/>
    </source>
</evidence>
<feature type="domain" description="Dyp-type peroxidase C-terminal" evidence="7">
    <location>
        <begin position="128"/>
        <end position="283"/>
    </location>
</feature>
<dbReference type="PANTHER" id="PTHR30521:SF0">
    <property type="entry name" value="DYP-TYPE PEROXIDASE FAMILY PROTEIN"/>
    <property type="match status" value="1"/>
</dbReference>
<protein>
    <recommendedName>
        <fullName evidence="7">Dyp-type peroxidase C-terminal domain-containing protein</fullName>
    </recommendedName>
</protein>
<comment type="cofactor">
    <cofactor evidence="1">
        <name>heme b</name>
        <dbReference type="ChEBI" id="CHEBI:60344"/>
    </cofactor>
</comment>
<evidence type="ECO:0000256" key="4">
    <source>
        <dbReference type="ARBA" id="ARBA00023002"/>
    </source>
</evidence>
<dbReference type="Pfam" id="PF20628">
    <property type="entry name" value="Dyp_perox_C"/>
    <property type="match status" value="1"/>
</dbReference>
<dbReference type="Proteomes" id="UP000614287">
    <property type="component" value="Unassembled WGS sequence"/>
</dbReference>
<dbReference type="InterPro" id="IPR011008">
    <property type="entry name" value="Dimeric_a/b-barrel"/>
</dbReference>
<name>A0A8J3G0B3_9BURK</name>
<dbReference type="InterPro" id="IPR006314">
    <property type="entry name" value="Dyp_peroxidase"/>
</dbReference>
<evidence type="ECO:0000256" key="5">
    <source>
        <dbReference type="ARBA" id="ARBA00023004"/>
    </source>
</evidence>
<keyword evidence="9" id="KW-1185">Reference proteome</keyword>
<proteinExistence type="predicted"/>
<keyword evidence="5" id="KW-0408">Iron</keyword>
<gene>
    <name evidence="8" type="ORF">GCM10009007_10810</name>
</gene>
<comment type="caution">
    <text evidence="8">The sequence shown here is derived from an EMBL/GenBank/DDBJ whole genome shotgun (WGS) entry which is preliminary data.</text>
</comment>
<dbReference type="EMBL" id="BMZG01000005">
    <property type="protein sequence ID" value="GHA71747.1"/>
    <property type="molecule type" value="Genomic_DNA"/>
</dbReference>
<dbReference type="PANTHER" id="PTHR30521">
    <property type="entry name" value="DEFERROCHELATASE/PEROXIDASE"/>
    <property type="match status" value="1"/>
</dbReference>
<dbReference type="NCBIfam" id="TIGR01413">
    <property type="entry name" value="Dyp_perox_fam"/>
    <property type="match status" value="1"/>
</dbReference>
<evidence type="ECO:0000256" key="3">
    <source>
        <dbReference type="ARBA" id="ARBA00022723"/>
    </source>
</evidence>
<dbReference type="AlphaFoldDB" id="A0A8J3G0B3"/>
<dbReference type="RefSeq" id="WP_189492780.1">
    <property type="nucleotide sequence ID" value="NZ_BMZG01000005.1"/>
</dbReference>
<reference evidence="8" key="2">
    <citation type="submission" date="2020-09" db="EMBL/GenBank/DDBJ databases">
        <authorList>
            <person name="Sun Q."/>
            <person name="Kim S."/>
        </authorList>
    </citation>
    <scope>NUCLEOTIDE SEQUENCE</scope>
    <source>
        <strain evidence="8">KCTC 32501</strain>
    </source>
</reference>
<dbReference type="PROSITE" id="PS51404">
    <property type="entry name" value="DYP_PEROXIDASE"/>
    <property type="match status" value="1"/>
</dbReference>
<keyword evidence="4" id="KW-0560">Oxidoreductase</keyword>
<accession>A0A8J3G0B3</accession>
<dbReference type="InterPro" id="IPR048328">
    <property type="entry name" value="Dyp_perox_C"/>
</dbReference>
<dbReference type="GO" id="GO:0004601">
    <property type="term" value="F:peroxidase activity"/>
    <property type="evidence" value="ECO:0007669"/>
    <property type="project" value="UniProtKB-KW"/>
</dbReference>
<keyword evidence="2" id="KW-0575">Peroxidase</keyword>
<dbReference type="GO" id="GO:0020037">
    <property type="term" value="F:heme binding"/>
    <property type="evidence" value="ECO:0007669"/>
    <property type="project" value="InterPro"/>
</dbReference>
<evidence type="ECO:0000256" key="1">
    <source>
        <dbReference type="ARBA" id="ARBA00001970"/>
    </source>
</evidence>
<sequence>MQLIQSAILFPTAPHARYLTFDLKAGVDTATISASLKSLSTQTDGQYLLIGIGVPLVSALGCSIPDLREFPRELRMGDSQPAAALWCWLRGDERGELWQRGHELTALLQSAFILRQCVDGFTHRGGHDLTGFQDGTENPKGNAAVATAIVGKTAPDGLHGSSFVAVQQWLHQWATFNAMSKTDQDNAIGRERVSNDELEDAPESAHVKRTAQESFEPEAFVVRRSMPWTNGDEGGLMFTSFGHNLDGFEVQWRRMLGLDDGIKDALFQFSEPMTHDYFWCPPMLEGHLDLRALGL</sequence>
<reference evidence="8" key="1">
    <citation type="journal article" date="2014" name="Int. J. Syst. Evol. Microbiol.">
        <title>Complete genome sequence of Corynebacterium casei LMG S-19264T (=DSM 44701T), isolated from a smear-ripened cheese.</title>
        <authorList>
            <consortium name="US DOE Joint Genome Institute (JGI-PGF)"/>
            <person name="Walter F."/>
            <person name="Albersmeier A."/>
            <person name="Kalinowski J."/>
            <person name="Ruckert C."/>
        </authorList>
    </citation>
    <scope>NUCLEOTIDE SEQUENCE</scope>
    <source>
        <strain evidence="8">KCTC 32501</strain>
    </source>
</reference>
<dbReference type="SUPFAM" id="SSF54909">
    <property type="entry name" value="Dimeric alpha+beta barrel"/>
    <property type="match status" value="1"/>
</dbReference>
<evidence type="ECO:0000313" key="8">
    <source>
        <dbReference type="EMBL" id="GHA71747.1"/>
    </source>
</evidence>